<sequence>MPSIQFKNSASAKEDAAKAAPIEAFTPVPTAPAPTPIFTPAPAPTPEPFVLPQLRKNKYNIQIEWVRHSRLACTVYLFIGIMLTAYYSAAFLTQYGTFDRIVDIKPVPILSESILTRVVMAEWLLLAAVLLLGMGVFRRIFMPLYIYLAVMATNGTLILFVVKFKQFTEGKIPHGNILKILECIFLNIFFADDLSLNLVGILLVTATAHNLVYLYAMHLHLSTHHYYRIRRVPAPAAQEKNDLP</sequence>
<reference evidence="2" key="1">
    <citation type="submission" date="2007-07" db="EMBL/GenBank/DDBJ databases">
        <title>PCAP assembly of the Caenorhabditis remanei genome.</title>
        <authorList>
            <consortium name="The Caenorhabditis remanei Sequencing Consortium"/>
            <person name="Wilson R.K."/>
        </authorList>
    </citation>
    <scope>NUCLEOTIDE SEQUENCE [LARGE SCALE GENOMIC DNA]</scope>
    <source>
        <strain evidence="2">PB4641</strain>
    </source>
</reference>
<dbReference type="Proteomes" id="UP000008281">
    <property type="component" value="Unassembled WGS sequence"/>
</dbReference>
<dbReference type="eggNOG" id="ENOG502TI8T">
    <property type="taxonomic scope" value="Eukaryota"/>
</dbReference>
<keyword evidence="3" id="KW-1185">Reference proteome</keyword>
<feature type="transmembrane region" description="Helical" evidence="1">
    <location>
        <begin position="194"/>
        <end position="216"/>
    </location>
</feature>
<dbReference type="HOGENOM" id="CLU_1230903_0_0_1"/>
<keyword evidence="1" id="KW-0812">Transmembrane</keyword>
<dbReference type="STRING" id="31234.E3MQW1"/>
<keyword evidence="1" id="KW-1133">Transmembrane helix</keyword>
<dbReference type="OMA" id="CSQWILI"/>
<evidence type="ECO:0000313" key="3">
    <source>
        <dbReference type="Proteomes" id="UP000008281"/>
    </source>
</evidence>
<organism evidence="3">
    <name type="scientific">Caenorhabditis remanei</name>
    <name type="common">Caenorhabditis vulgaris</name>
    <dbReference type="NCBI Taxonomy" id="31234"/>
    <lineage>
        <taxon>Eukaryota</taxon>
        <taxon>Metazoa</taxon>
        <taxon>Ecdysozoa</taxon>
        <taxon>Nematoda</taxon>
        <taxon>Chromadorea</taxon>
        <taxon>Rhabditida</taxon>
        <taxon>Rhabditina</taxon>
        <taxon>Rhabditomorpha</taxon>
        <taxon>Rhabditoidea</taxon>
        <taxon>Rhabditidae</taxon>
        <taxon>Peloderinae</taxon>
        <taxon>Caenorhabditis</taxon>
    </lineage>
</organism>
<accession>E3MQW1</accession>
<gene>
    <name evidence="2" type="ORF">CRE_12905</name>
</gene>
<evidence type="ECO:0000313" key="2">
    <source>
        <dbReference type="EMBL" id="EFP07098.1"/>
    </source>
</evidence>
<keyword evidence="1" id="KW-0472">Membrane</keyword>
<feature type="transmembrane region" description="Helical" evidence="1">
    <location>
        <begin position="75"/>
        <end position="94"/>
    </location>
</feature>
<feature type="transmembrane region" description="Helical" evidence="1">
    <location>
        <begin position="144"/>
        <end position="162"/>
    </location>
</feature>
<dbReference type="OrthoDB" id="5795327at2759"/>
<protein>
    <submittedName>
        <fullName evidence="2">Uncharacterized protein</fullName>
    </submittedName>
</protein>
<evidence type="ECO:0000256" key="1">
    <source>
        <dbReference type="SAM" id="Phobius"/>
    </source>
</evidence>
<dbReference type="FunCoup" id="E3MQW1">
    <property type="interactions" value="478"/>
</dbReference>
<proteinExistence type="predicted"/>
<dbReference type="EMBL" id="DS268467">
    <property type="protein sequence ID" value="EFP07098.1"/>
    <property type="molecule type" value="Genomic_DNA"/>
</dbReference>
<name>E3MQW1_CAERE</name>
<feature type="transmembrane region" description="Helical" evidence="1">
    <location>
        <begin position="114"/>
        <end position="137"/>
    </location>
</feature>
<dbReference type="AlphaFoldDB" id="E3MQW1"/>
<dbReference type="InParanoid" id="E3MQW1"/>